<name>A0AAE4CQ25_9ACTN</name>
<keyword evidence="1" id="KW-0378">Hydrolase</keyword>
<proteinExistence type="predicted"/>
<dbReference type="InterPro" id="IPR029058">
    <property type="entry name" value="AB_hydrolase_fold"/>
</dbReference>
<accession>A0AAE4CQ25</accession>
<dbReference type="AlphaFoldDB" id="A0AAE4CQ25"/>
<protein>
    <submittedName>
        <fullName evidence="3">Pimeloyl-ACP methyl ester carboxylesterase</fullName>
    </submittedName>
</protein>
<dbReference type="RefSeq" id="WP_310276139.1">
    <property type="nucleotide sequence ID" value="NZ_JAVDXW010000001.1"/>
</dbReference>
<evidence type="ECO:0000256" key="1">
    <source>
        <dbReference type="ARBA" id="ARBA00022801"/>
    </source>
</evidence>
<dbReference type="InterPro" id="IPR000639">
    <property type="entry name" value="Epox_hydrolase-like"/>
</dbReference>
<dbReference type="Gene3D" id="3.40.50.1820">
    <property type="entry name" value="alpha/beta hydrolase"/>
    <property type="match status" value="1"/>
</dbReference>
<comment type="caution">
    <text evidence="3">The sequence shown here is derived from an EMBL/GenBank/DDBJ whole genome shotgun (WGS) entry which is preliminary data.</text>
</comment>
<sequence>MNVSHYLECPEGRIGYDLTDTDGPLVVCVPGMGELRQSYRHLVPTLTAHGCRVATMDLRGHGDSDATFSAYDDEALAGDILALVDHLGGPAFVVGNSMAAGAGVIAAADAPSKISGLALLGPFVRDPESTAFQKLLFRLLLTKPWGPAAFMSYYPQWFPGTKPDDYEQHAARVRENLRRPGHWKALVRTSRTEHAPAEKRLENVSTPTIVVMGAADIDWKDPSDEANWIAAKLSAEVVMIPGVGHFPQAQAPDATAAAVIRLIDELAHA</sequence>
<feature type="domain" description="AB hydrolase-1" evidence="2">
    <location>
        <begin position="26"/>
        <end position="258"/>
    </location>
</feature>
<organism evidence="3 4">
    <name type="scientific">Haloactinomyces albus</name>
    <dbReference type="NCBI Taxonomy" id="1352928"/>
    <lineage>
        <taxon>Bacteria</taxon>
        <taxon>Bacillati</taxon>
        <taxon>Actinomycetota</taxon>
        <taxon>Actinomycetes</taxon>
        <taxon>Actinopolysporales</taxon>
        <taxon>Actinopolysporaceae</taxon>
        <taxon>Haloactinomyces</taxon>
    </lineage>
</organism>
<gene>
    <name evidence="3" type="ORF">JOF55_003853</name>
</gene>
<keyword evidence="4" id="KW-1185">Reference proteome</keyword>
<evidence type="ECO:0000313" key="4">
    <source>
        <dbReference type="Proteomes" id="UP001180845"/>
    </source>
</evidence>
<dbReference type="SUPFAM" id="SSF53474">
    <property type="entry name" value="alpha/beta-Hydrolases"/>
    <property type="match status" value="1"/>
</dbReference>
<dbReference type="GO" id="GO:0016787">
    <property type="term" value="F:hydrolase activity"/>
    <property type="evidence" value="ECO:0007669"/>
    <property type="project" value="UniProtKB-KW"/>
</dbReference>
<evidence type="ECO:0000313" key="3">
    <source>
        <dbReference type="EMBL" id="MDR7303672.1"/>
    </source>
</evidence>
<dbReference type="Pfam" id="PF12697">
    <property type="entry name" value="Abhydrolase_6"/>
    <property type="match status" value="1"/>
</dbReference>
<reference evidence="3" key="1">
    <citation type="submission" date="2023-07" db="EMBL/GenBank/DDBJ databases">
        <title>Sequencing the genomes of 1000 actinobacteria strains.</title>
        <authorList>
            <person name="Klenk H.-P."/>
        </authorList>
    </citation>
    <scope>NUCLEOTIDE SEQUENCE</scope>
    <source>
        <strain evidence="3">DSM 45977</strain>
    </source>
</reference>
<dbReference type="Proteomes" id="UP001180845">
    <property type="component" value="Unassembled WGS sequence"/>
</dbReference>
<dbReference type="PRINTS" id="PR00412">
    <property type="entry name" value="EPOXHYDRLASE"/>
</dbReference>
<dbReference type="InterPro" id="IPR000073">
    <property type="entry name" value="AB_hydrolase_1"/>
</dbReference>
<dbReference type="EMBL" id="JAVDXW010000001">
    <property type="protein sequence ID" value="MDR7303672.1"/>
    <property type="molecule type" value="Genomic_DNA"/>
</dbReference>
<evidence type="ECO:0000259" key="2">
    <source>
        <dbReference type="Pfam" id="PF12697"/>
    </source>
</evidence>
<dbReference type="PANTHER" id="PTHR43329">
    <property type="entry name" value="EPOXIDE HYDROLASE"/>
    <property type="match status" value="1"/>
</dbReference>